<dbReference type="AlphaFoldDB" id="A0A0M8ZY47"/>
<keyword evidence="7 10" id="KW-0472">Membrane</keyword>
<dbReference type="PANTHER" id="PTHR21137">
    <property type="entry name" value="ODORANT RECEPTOR"/>
    <property type="match status" value="1"/>
</dbReference>
<evidence type="ECO:0000256" key="7">
    <source>
        <dbReference type="ARBA" id="ARBA00023136"/>
    </source>
</evidence>
<keyword evidence="3 10" id="KW-0716">Sensory transduction</keyword>
<sequence length="395" mass="45550">MDSAQYGYLRLNKYLLFIMGIWPYQTVWHRSFVLLIFIPVIGAQLILQAGGFATAIIADDLEAFLESFAPLMISFMCISKYINFFYNFEQMRRLLDIMQDDWRIYKKRANEYDLLNEQYAIGKRFVIGFVVSLLGFITPFATVPLVLNAADALGLYNVSDNRPLAFRIEHFVDVDKYYNVLLIHSFFGTIGYTLITMAANCMMVAYVIHESGLCEILRVRLANFVEIDTADVDLHPGKRGDKWYENARDCVLLHKHIIEFADTLEDANTTCYFIVIGFDMICISFTQFQTVINLENLPLALRYVSLSVCLLCDLLFISWPGQHLTNSSERIFEFTTNGKWYQSSINCRKLLMMMLARSLRPLKLTACKLYILNLQSFSAVVRTSFSYCMVLCSLQ</sequence>
<evidence type="ECO:0000256" key="3">
    <source>
        <dbReference type="ARBA" id="ARBA00022606"/>
    </source>
</evidence>
<gene>
    <name evidence="11" type="ORF">WN51_03236</name>
</gene>
<dbReference type="GO" id="GO:0005549">
    <property type="term" value="F:odorant binding"/>
    <property type="evidence" value="ECO:0007669"/>
    <property type="project" value="InterPro"/>
</dbReference>
<comment type="caution">
    <text evidence="10">Lacks conserved residue(s) required for the propagation of feature annotation.</text>
</comment>
<keyword evidence="5 10" id="KW-0552">Olfaction</keyword>
<evidence type="ECO:0000256" key="9">
    <source>
        <dbReference type="ARBA" id="ARBA00023224"/>
    </source>
</evidence>
<dbReference type="GO" id="GO:0007165">
    <property type="term" value="P:signal transduction"/>
    <property type="evidence" value="ECO:0007669"/>
    <property type="project" value="UniProtKB-KW"/>
</dbReference>
<evidence type="ECO:0000256" key="5">
    <source>
        <dbReference type="ARBA" id="ARBA00022725"/>
    </source>
</evidence>
<feature type="transmembrane region" description="Helical" evidence="10">
    <location>
        <begin position="125"/>
        <end position="147"/>
    </location>
</feature>
<dbReference type="EMBL" id="KQ435827">
    <property type="protein sequence ID" value="KOX71959.1"/>
    <property type="molecule type" value="Genomic_DNA"/>
</dbReference>
<dbReference type="GO" id="GO:0004984">
    <property type="term" value="F:olfactory receptor activity"/>
    <property type="evidence" value="ECO:0007669"/>
    <property type="project" value="InterPro"/>
</dbReference>
<dbReference type="InterPro" id="IPR004117">
    <property type="entry name" value="7tm6_olfct_rcpt"/>
</dbReference>
<keyword evidence="2" id="KW-1003">Cell membrane</keyword>
<feature type="transmembrane region" description="Helical" evidence="10">
    <location>
        <begin position="68"/>
        <end position="88"/>
    </location>
</feature>
<proteinExistence type="inferred from homology"/>
<evidence type="ECO:0000256" key="8">
    <source>
        <dbReference type="ARBA" id="ARBA00023170"/>
    </source>
</evidence>
<keyword evidence="4 10" id="KW-0812">Transmembrane</keyword>
<protein>
    <recommendedName>
        <fullName evidence="10">Odorant receptor</fullName>
    </recommendedName>
</protein>
<reference evidence="11 12" key="1">
    <citation type="submission" date="2015-07" db="EMBL/GenBank/DDBJ databases">
        <title>The genome of Melipona quadrifasciata.</title>
        <authorList>
            <person name="Pan H."/>
            <person name="Kapheim K."/>
        </authorList>
    </citation>
    <scope>NUCLEOTIDE SEQUENCE [LARGE SCALE GENOMIC DNA]</scope>
    <source>
        <strain evidence="11">0111107301</strain>
        <tissue evidence="11">Whole body</tissue>
    </source>
</reference>
<evidence type="ECO:0000256" key="6">
    <source>
        <dbReference type="ARBA" id="ARBA00022989"/>
    </source>
</evidence>
<dbReference type="Pfam" id="PF02949">
    <property type="entry name" value="7tm_6"/>
    <property type="match status" value="1"/>
</dbReference>
<keyword evidence="6 10" id="KW-1133">Transmembrane helix</keyword>
<comment type="similarity">
    <text evidence="10">Belongs to the insect chemoreceptor superfamily. Heteromeric odorant receptor channel (TC 1.A.69) family.</text>
</comment>
<keyword evidence="9 10" id="KW-0807">Transducer</keyword>
<dbReference type="Proteomes" id="UP000053105">
    <property type="component" value="Unassembled WGS sequence"/>
</dbReference>
<feature type="transmembrane region" description="Helical" evidence="10">
    <location>
        <begin position="31"/>
        <end position="56"/>
    </location>
</feature>
<evidence type="ECO:0000256" key="1">
    <source>
        <dbReference type="ARBA" id="ARBA00004651"/>
    </source>
</evidence>
<evidence type="ECO:0000256" key="4">
    <source>
        <dbReference type="ARBA" id="ARBA00022692"/>
    </source>
</evidence>
<comment type="subcellular location">
    <subcellularLocation>
        <location evidence="1 10">Cell membrane</location>
        <topology evidence="1 10">Multi-pass membrane protein</topology>
    </subcellularLocation>
</comment>
<keyword evidence="8 10" id="KW-0675">Receptor</keyword>
<dbReference type="OrthoDB" id="6614360at2759"/>
<dbReference type="STRING" id="166423.A0A0M8ZY47"/>
<keyword evidence="12" id="KW-1185">Reference proteome</keyword>
<evidence type="ECO:0000313" key="11">
    <source>
        <dbReference type="EMBL" id="KOX71959.1"/>
    </source>
</evidence>
<dbReference type="PANTHER" id="PTHR21137:SF35">
    <property type="entry name" value="ODORANT RECEPTOR 19A-RELATED"/>
    <property type="match status" value="1"/>
</dbReference>
<evidence type="ECO:0000256" key="2">
    <source>
        <dbReference type="ARBA" id="ARBA00022475"/>
    </source>
</evidence>
<evidence type="ECO:0000313" key="12">
    <source>
        <dbReference type="Proteomes" id="UP000053105"/>
    </source>
</evidence>
<accession>A0A0M8ZY47</accession>
<dbReference type="GO" id="GO:0005886">
    <property type="term" value="C:plasma membrane"/>
    <property type="evidence" value="ECO:0007669"/>
    <property type="project" value="UniProtKB-SubCell"/>
</dbReference>
<organism evidence="11 12">
    <name type="scientific">Melipona quadrifasciata</name>
    <dbReference type="NCBI Taxonomy" id="166423"/>
    <lineage>
        <taxon>Eukaryota</taxon>
        <taxon>Metazoa</taxon>
        <taxon>Ecdysozoa</taxon>
        <taxon>Arthropoda</taxon>
        <taxon>Hexapoda</taxon>
        <taxon>Insecta</taxon>
        <taxon>Pterygota</taxon>
        <taxon>Neoptera</taxon>
        <taxon>Endopterygota</taxon>
        <taxon>Hymenoptera</taxon>
        <taxon>Apocrita</taxon>
        <taxon>Aculeata</taxon>
        <taxon>Apoidea</taxon>
        <taxon>Anthophila</taxon>
        <taxon>Apidae</taxon>
        <taxon>Melipona</taxon>
    </lineage>
</organism>
<name>A0A0M8ZY47_9HYME</name>
<evidence type="ECO:0000256" key="10">
    <source>
        <dbReference type="RuleBase" id="RU351113"/>
    </source>
</evidence>
<feature type="transmembrane region" description="Helical" evidence="10">
    <location>
        <begin position="181"/>
        <end position="208"/>
    </location>
</feature>